<name>B8BZH4_THAPS</name>
<feature type="region of interest" description="Disordered" evidence="1">
    <location>
        <begin position="55"/>
        <end position="89"/>
    </location>
</feature>
<sequence length="505" mass="57947">MAFSSHPQQRRLNISGSQQRSKFKLRLDYVFTAFFALIVVVQLVLHQSVHKADSAAQTNNGSSSLPASRLNSPKSPIIDNTNTNNAGTPEKFPTHYTTFSTACSSSQNWQSFLFFFFAHKVNQPGHVIRIASGCTTEQQEELTKFHESTMKKLSKNFHVHFTPDFARVSNDNYKYYNKPFGVQHWLNNWLKFEENREEMEDSIIMILDPDMVLLRPLTYDFTDSNVLIHHSKRGPPAVKKVMHGQPWASLYAFGDGPFRVDLNYVFANLTDSPALKATQDERSNNYPGGPPYMATGRDMFNIVNSWVMLVTRVHHVYEHLLGEMYGWSLGAAHMNLPHVLAESFMVSNTDTGNGEGWELIDALDQNEVCEYSTMKEKEDKLPYVIHYCQNYWLGKYFIGKYRLDSHFLSCETPLLLEPPPDIGLKYDYYIKPGGKPYGTKEKMRQVNVKREQFMICQMIARLNDAATWFKDQTCAEGTANYDKSFIFHHSLDPDNNEGGEKTAKW</sequence>
<dbReference type="AlphaFoldDB" id="B8BZH4"/>
<keyword evidence="4" id="KW-1185">Reference proteome</keyword>
<dbReference type="InParanoid" id="B8BZH4"/>
<dbReference type="InterPro" id="IPR044845">
    <property type="entry name" value="HPAT/SRGT1-like"/>
</dbReference>
<organism evidence="3 4">
    <name type="scientific">Thalassiosira pseudonana</name>
    <name type="common">Marine diatom</name>
    <name type="synonym">Cyclotella nana</name>
    <dbReference type="NCBI Taxonomy" id="35128"/>
    <lineage>
        <taxon>Eukaryota</taxon>
        <taxon>Sar</taxon>
        <taxon>Stramenopiles</taxon>
        <taxon>Ochrophyta</taxon>
        <taxon>Bacillariophyta</taxon>
        <taxon>Coscinodiscophyceae</taxon>
        <taxon>Thalassiosirophycidae</taxon>
        <taxon>Thalassiosirales</taxon>
        <taxon>Thalassiosiraceae</taxon>
        <taxon>Thalassiosira</taxon>
    </lineage>
</organism>
<reference evidence="3 4" key="1">
    <citation type="journal article" date="2004" name="Science">
        <title>The genome of the diatom Thalassiosira pseudonana: ecology, evolution, and metabolism.</title>
        <authorList>
            <person name="Armbrust E.V."/>
            <person name="Berges J.A."/>
            <person name="Bowler C."/>
            <person name="Green B.R."/>
            <person name="Martinez D."/>
            <person name="Putnam N.H."/>
            <person name="Zhou S."/>
            <person name="Allen A.E."/>
            <person name="Apt K.E."/>
            <person name="Bechner M."/>
            <person name="Brzezinski M.A."/>
            <person name="Chaal B.K."/>
            <person name="Chiovitti A."/>
            <person name="Davis A.K."/>
            <person name="Demarest M.S."/>
            <person name="Detter J.C."/>
            <person name="Glavina T."/>
            <person name="Goodstein D."/>
            <person name="Hadi M.Z."/>
            <person name="Hellsten U."/>
            <person name="Hildebrand M."/>
            <person name="Jenkins B.D."/>
            <person name="Jurka J."/>
            <person name="Kapitonov V.V."/>
            <person name="Kroger N."/>
            <person name="Lau W.W."/>
            <person name="Lane T.W."/>
            <person name="Larimer F.W."/>
            <person name="Lippmeier J.C."/>
            <person name="Lucas S."/>
            <person name="Medina M."/>
            <person name="Montsant A."/>
            <person name="Obornik M."/>
            <person name="Parker M.S."/>
            <person name="Palenik B."/>
            <person name="Pazour G.J."/>
            <person name="Richardson P.M."/>
            <person name="Rynearson T.A."/>
            <person name="Saito M.A."/>
            <person name="Schwartz D.C."/>
            <person name="Thamatrakoln K."/>
            <person name="Valentin K."/>
            <person name="Vardi A."/>
            <person name="Wilkerson F.P."/>
            <person name="Rokhsar D.S."/>
        </authorList>
    </citation>
    <scope>NUCLEOTIDE SEQUENCE [LARGE SCALE GENOMIC DNA]</scope>
    <source>
        <strain evidence="3 4">CCMP1335</strain>
    </source>
</reference>
<dbReference type="PaxDb" id="35128-Thaps4512"/>
<keyword evidence="2" id="KW-0472">Membrane</keyword>
<evidence type="ECO:0000256" key="1">
    <source>
        <dbReference type="SAM" id="MobiDB-lite"/>
    </source>
</evidence>
<feature type="compositionally biased region" description="Polar residues" evidence="1">
    <location>
        <begin position="55"/>
        <end position="87"/>
    </location>
</feature>
<dbReference type="PANTHER" id="PTHR31485:SF7">
    <property type="entry name" value="PEPTIDYL SERINE ALPHA-GALACTOSYLTRANSFERASE"/>
    <property type="match status" value="1"/>
</dbReference>
<feature type="transmembrane region" description="Helical" evidence="2">
    <location>
        <begin position="27"/>
        <end position="45"/>
    </location>
</feature>
<keyword evidence="2" id="KW-1133">Transmembrane helix</keyword>
<proteinExistence type="predicted"/>
<dbReference type="HOGENOM" id="CLU_041228_0_0_1"/>
<gene>
    <name evidence="3" type="ORF">THAPSDRAFT_4512</name>
</gene>
<dbReference type="EMBL" id="CM000641">
    <property type="protein sequence ID" value="EED93355.1"/>
    <property type="molecule type" value="Genomic_DNA"/>
</dbReference>
<protein>
    <submittedName>
        <fullName evidence="3">Uncharacterized protein</fullName>
    </submittedName>
</protein>
<evidence type="ECO:0000313" key="4">
    <source>
        <dbReference type="Proteomes" id="UP000001449"/>
    </source>
</evidence>
<dbReference type="PANTHER" id="PTHR31485">
    <property type="entry name" value="PEPTIDYL SERINE ALPHA-GALACTOSYLTRANSFERASE"/>
    <property type="match status" value="1"/>
</dbReference>
<dbReference type="eggNOG" id="ENOG502RRC7">
    <property type="taxonomic scope" value="Eukaryota"/>
</dbReference>
<dbReference type="Proteomes" id="UP000001449">
    <property type="component" value="Chromosome 4"/>
</dbReference>
<dbReference type="STRING" id="35128.B8BZH4"/>
<evidence type="ECO:0000313" key="3">
    <source>
        <dbReference type="EMBL" id="EED93355.1"/>
    </source>
</evidence>
<accession>B8BZH4</accession>
<keyword evidence="2" id="KW-0812">Transmembrane</keyword>
<dbReference type="GeneID" id="7447976"/>
<evidence type="ECO:0000256" key="2">
    <source>
        <dbReference type="SAM" id="Phobius"/>
    </source>
</evidence>
<dbReference type="RefSeq" id="XP_002289818.1">
    <property type="nucleotide sequence ID" value="XM_002289782.1"/>
</dbReference>
<dbReference type="OMA" id="GCSADEM"/>
<dbReference type="GO" id="GO:0016757">
    <property type="term" value="F:glycosyltransferase activity"/>
    <property type="evidence" value="ECO:0007669"/>
    <property type="project" value="InterPro"/>
</dbReference>
<dbReference type="KEGG" id="tps:THAPSDRAFT_4512"/>
<reference evidence="3 4" key="2">
    <citation type="journal article" date="2008" name="Nature">
        <title>The Phaeodactylum genome reveals the evolutionary history of diatom genomes.</title>
        <authorList>
            <person name="Bowler C."/>
            <person name="Allen A.E."/>
            <person name="Badger J.H."/>
            <person name="Grimwood J."/>
            <person name="Jabbari K."/>
            <person name="Kuo A."/>
            <person name="Maheswari U."/>
            <person name="Martens C."/>
            <person name="Maumus F."/>
            <person name="Otillar R.P."/>
            <person name="Rayko E."/>
            <person name="Salamov A."/>
            <person name="Vandepoele K."/>
            <person name="Beszteri B."/>
            <person name="Gruber A."/>
            <person name="Heijde M."/>
            <person name="Katinka M."/>
            <person name="Mock T."/>
            <person name="Valentin K."/>
            <person name="Verret F."/>
            <person name="Berges J.A."/>
            <person name="Brownlee C."/>
            <person name="Cadoret J.P."/>
            <person name="Chiovitti A."/>
            <person name="Choi C.J."/>
            <person name="Coesel S."/>
            <person name="De Martino A."/>
            <person name="Detter J.C."/>
            <person name="Durkin C."/>
            <person name="Falciatore A."/>
            <person name="Fournet J."/>
            <person name="Haruta M."/>
            <person name="Huysman M.J."/>
            <person name="Jenkins B.D."/>
            <person name="Jiroutova K."/>
            <person name="Jorgensen R.E."/>
            <person name="Joubert Y."/>
            <person name="Kaplan A."/>
            <person name="Kroger N."/>
            <person name="Kroth P.G."/>
            <person name="La Roche J."/>
            <person name="Lindquist E."/>
            <person name="Lommer M."/>
            <person name="Martin-Jezequel V."/>
            <person name="Lopez P.J."/>
            <person name="Lucas S."/>
            <person name="Mangogna M."/>
            <person name="McGinnis K."/>
            <person name="Medlin L.K."/>
            <person name="Montsant A."/>
            <person name="Oudot-Le Secq M.P."/>
            <person name="Napoli C."/>
            <person name="Obornik M."/>
            <person name="Parker M.S."/>
            <person name="Petit J.L."/>
            <person name="Porcel B.M."/>
            <person name="Poulsen N."/>
            <person name="Robison M."/>
            <person name="Rychlewski L."/>
            <person name="Rynearson T.A."/>
            <person name="Schmutz J."/>
            <person name="Shapiro H."/>
            <person name="Siaut M."/>
            <person name="Stanley M."/>
            <person name="Sussman M.R."/>
            <person name="Taylor A.R."/>
            <person name="Vardi A."/>
            <person name="von Dassow P."/>
            <person name="Vyverman W."/>
            <person name="Willis A."/>
            <person name="Wyrwicz L.S."/>
            <person name="Rokhsar D.S."/>
            <person name="Weissenbach J."/>
            <person name="Armbrust E.V."/>
            <person name="Green B.R."/>
            <person name="Van de Peer Y."/>
            <person name="Grigoriev I.V."/>
        </authorList>
    </citation>
    <scope>NUCLEOTIDE SEQUENCE [LARGE SCALE GENOMIC DNA]</scope>
    <source>
        <strain evidence="3 4">CCMP1335</strain>
    </source>
</reference>